<keyword evidence="4" id="KW-0804">Transcription</keyword>
<dbReference type="PRINTS" id="PR00039">
    <property type="entry name" value="HTHLYSR"/>
</dbReference>
<dbReference type="InterPro" id="IPR050950">
    <property type="entry name" value="HTH-type_LysR_regulators"/>
</dbReference>
<comment type="similarity">
    <text evidence="1">Belongs to the LysR transcriptional regulatory family.</text>
</comment>
<keyword evidence="2" id="KW-0805">Transcription regulation</keyword>
<reference evidence="7 8" key="1">
    <citation type="submission" date="2024-04" db="EMBL/GenBank/DDBJ databases">
        <title>Novel species of the genus Ideonella isolated from streams.</title>
        <authorList>
            <person name="Lu H."/>
        </authorList>
    </citation>
    <scope>NUCLEOTIDE SEQUENCE [LARGE SCALE GENOMIC DNA]</scope>
    <source>
        <strain evidence="7 8">BYS139W</strain>
    </source>
</reference>
<name>A0ABU9BCA2_9BURK</name>
<evidence type="ECO:0000259" key="6">
    <source>
        <dbReference type="PROSITE" id="PS50931"/>
    </source>
</evidence>
<dbReference type="Gene3D" id="3.40.190.290">
    <property type="match status" value="1"/>
</dbReference>
<proteinExistence type="inferred from homology"/>
<feature type="region of interest" description="Disordered" evidence="5">
    <location>
        <begin position="299"/>
        <end position="318"/>
    </location>
</feature>
<dbReference type="Pfam" id="PF00126">
    <property type="entry name" value="HTH_1"/>
    <property type="match status" value="1"/>
</dbReference>
<sequence>MSLPPSVLGLSLRQLQAFATLAETRHFTRAAGLCHLSQPAFSAQIRALEDSLGTRLFDRDTRSVTLTPEGEHFLAAARALLADAGSAWQDLQERVLRERGRATLALLPALAAGWLPPVLAAFNARHPGIQVAVADVLSEHCVEQVRSGRADLALAASPPADAELLVEPFCRDDFRLVCRRDHPLAAQAEPLPLQALASQPFIHLARHSSVRQHLEQALYPQVPPPRLELEQLASVAGMVRAGLGITVVPRLTLAQFDHPELCDRALDAPGLRRQIHVVRHRRRSLSAAARALLEHLEAHRPADAEGSDAAPLRDNPQH</sequence>
<evidence type="ECO:0000256" key="4">
    <source>
        <dbReference type="ARBA" id="ARBA00023163"/>
    </source>
</evidence>
<dbReference type="Gene3D" id="1.10.10.10">
    <property type="entry name" value="Winged helix-like DNA-binding domain superfamily/Winged helix DNA-binding domain"/>
    <property type="match status" value="1"/>
</dbReference>
<comment type="caution">
    <text evidence="7">The sequence shown here is derived from an EMBL/GenBank/DDBJ whole genome shotgun (WGS) entry which is preliminary data.</text>
</comment>
<dbReference type="PROSITE" id="PS50931">
    <property type="entry name" value="HTH_LYSR"/>
    <property type="match status" value="1"/>
</dbReference>
<dbReference type="Proteomes" id="UP001368500">
    <property type="component" value="Unassembled WGS sequence"/>
</dbReference>
<dbReference type="Pfam" id="PF03466">
    <property type="entry name" value="LysR_substrate"/>
    <property type="match status" value="1"/>
</dbReference>
<dbReference type="CDD" id="cd08440">
    <property type="entry name" value="PBP2_LTTR_like_4"/>
    <property type="match status" value="1"/>
</dbReference>
<feature type="domain" description="HTH lysR-type" evidence="6">
    <location>
        <begin position="10"/>
        <end position="67"/>
    </location>
</feature>
<evidence type="ECO:0000256" key="2">
    <source>
        <dbReference type="ARBA" id="ARBA00023015"/>
    </source>
</evidence>
<dbReference type="SUPFAM" id="SSF53850">
    <property type="entry name" value="Periplasmic binding protein-like II"/>
    <property type="match status" value="1"/>
</dbReference>
<evidence type="ECO:0000313" key="8">
    <source>
        <dbReference type="Proteomes" id="UP001368500"/>
    </source>
</evidence>
<accession>A0ABU9BCA2</accession>
<dbReference type="SUPFAM" id="SSF46785">
    <property type="entry name" value="Winged helix' DNA-binding domain"/>
    <property type="match status" value="1"/>
</dbReference>
<dbReference type="EMBL" id="JBBUTF010000015">
    <property type="protein sequence ID" value="MEK8027532.1"/>
    <property type="molecule type" value="Genomic_DNA"/>
</dbReference>
<evidence type="ECO:0000256" key="5">
    <source>
        <dbReference type="SAM" id="MobiDB-lite"/>
    </source>
</evidence>
<dbReference type="InterPro" id="IPR005119">
    <property type="entry name" value="LysR_subst-bd"/>
</dbReference>
<protein>
    <submittedName>
        <fullName evidence="7">LysR family transcriptional regulator</fullName>
    </submittedName>
</protein>
<dbReference type="InterPro" id="IPR000847">
    <property type="entry name" value="LysR_HTH_N"/>
</dbReference>
<dbReference type="InterPro" id="IPR036390">
    <property type="entry name" value="WH_DNA-bd_sf"/>
</dbReference>
<organism evidence="7 8">
    <name type="scientific">Pseudaquabacterium rugosum</name>
    <dbReference type="NCBI Taxonomy" id="2984194"/>
    <lineage>
        <taxon>Bacteria</taxon>
        <taxon>Pseudomonadati</taxon>
        <taxon>Pseudomonadota</taxon>
        <taxon>Betaproteobacteria</taxon>
        <taxon>Burkholderiales</taxon>
        <taxon>Sphaerotilaceae</taxon>
        <taxon>Pseudaquabacterium</taxon>
    </lineage>
</organism>
<dbReference type="PANTHER" id="PTHR30419">
    <property type="entry name" value="HTH-TYPE TRANSCRIPTIONAL REGULATOR YBHD"/>
    <property type="match status" value="1"/>
</dbReference>
<evidence type="ECO:0000313" key="7">
    <source>
        <dbReference type="EMBL" id="MEK8027532.1"/>
    </source>
</evidence>
<dbReference type="RefSeq" id="WP_341375316.1">
    <property type="nucleotide sequence ID" value="NZ_JBBUTF010000015.1"/>
</dbReference>
<dbReference type="InterPro" id="IPR036388">
    <property type="entry name" value="WH-like_DNA-bd_sf"/>
</dbReference>
<evidence type="ECO:0000256" key="3">
    <source>
        <dbReference type="ARBA" id="ARBA00023125"/>
    </source>
</evidence>
<evidence type="ECO:0000256" key="1">
    <source>
        <dbReference type="ARBA" id="ARBA00009437"/>
    </source>
</evidence>
<keyword evidence="8" id="KW-1185">Reference proteome</keyword>
<gene>
    <name evidence="7" type="ORF">AACH11_16335</name>
</gene>
<keyword evidence="3" id="KW-0238">DNA-binding</keyword>